<gene>
    <name evidence="4" type="ORF">TWF481_004690</name>
</gene>
<dbReference type="Pfam" id="PF07717">
    <property type="entry name" value="OB_NTP_bind"/>
    <property type="match status" value="1"/>
</dbReference>
<dbReference type="SUPFAM" id="SSF52540">
    <property type="entry name" value="P-loop containing nucleoside triphosphate hydrolases"/>
    <property type="match status" value="1"/>
</dbReference>
<comment type="caution">
    <text evidence="4">The sequence shown here is derived from an EMBL/GenBank/DDBJ whole genome shotgun (WGS) entry which is preliminary data.</text>
</comment>
<evidence type="ECO:0000313" key="5">
    <source>
        <dbReference type="Proteomes" id="UP001370758"/>
    </source>
</evidence>
<evidence type="ECO:0000256" key="1">
    <source>
        <dbReference type="ARBA" id="ARBA00022741"/>
    </source>
</evidence>
<keyword evidence="2" id="KW-0067">ATP-binding</keyword>
<dbReference type="SMART" id="SM00847">
    <property type="entry name" value="HA2"/>
    <property type="match status" value="1"/>
</dbReference>
<dbReference type="GO" id="GO:0005524">
    <property type="term" value="F:ATP binding"/>
    <property type="evidence" value="ECO:0007669"/>
    <property type="project" value="UniProtKB-KW"/>
</dbReference>
<dbReference type="GO" id="GO:0004386">
    <property type="term" value="F:helicase activity"/>
    <property type="evidence" value="ECO:0007669"/>
    <property type="project" value="TreeGrafter"/>
</dbReference>
<dbReference type="EMBL" id="JAVHJL010000002">
    <property type="protein sequence ID" value="KAK6509975.1"/>
    <property type="molecule type" value="Genomic_DNA"/>
</dbReference>
<dbReference type="Gene3D" id="1.10.10.2130">
    <property type="entry name" value="DEAH helicase family, winged-helix domain"/>
    <property type="match status" value="1"/>
</dbReference>
<proteinExistence type="predicted"/>
<dbReference type="AlphaFoldDB" id="A0AAV9WKQ4"/>
<dbReference type="Gene3D" id="3.40.50.300">
    <property type="entry name" value="P-loop containing nucleotide triphosphate hydrolases"/>
    <property type="match status" value="2"/>
</dbReference>
<dbReference type="InterPro" id="IPR042035">
    <property type="entry name" value="DEAH_win-hel_dom"/>
</dbReference>
<feature type="domain" description="Helicase-associated" evidence="3">
    <location>
        <begin position="379"/>
        <end position="462"/>
    </location>
</feature>
<evidence type="ECO:0000256" key="2">
    <source>
        <dbReference type="ARBA" id="ARBA00022840"/>
    </source>
</evidence>
<keyword evidence="1" id="KW-0547">Nucleotide-binding</keyword>
<dbReference type="InterPro" id="IPR011709">
    <property type="entry name" value="DEAD-box_helicase_OB_fold"/>
</dbReference>
<dbReference type="InterPro" id="IPR007502">
    <property type="entry name" value="Helicase-assoc_dom"/>
</dbReference>
<dbReference type="InterPro" id="IPR027417">
    <property type="entry name" value="P-loop_NTPase"/>
</dbReference>
<dbReference type="Pfam" id="PF04408">
    <property type="entry name" value="WHD_HA2"/>
    <property type="match status" value="1"/>
</dbReference>
<dbReference type="GO" id="GO:0003723">
    <property type="term" value="F:RNA binding"/>
    <property type="evidence" value="ECO:0007669"/>
    <property type="project" value="TreeGrafter"/>
</dbReference>
<reference evidence="4 5" key="1">
    <citation type="submission" date="2023-08" db="EMBL/GenBank/DDBJ databases">
        <authorList>
            <person name="Palmer J.M."/>
        </authorList>
    </citation>
    <scope>NUCLEOTIDE SEQUENCE [LARGE SCALE GENOMIC DNA]</scope>
    <source>
        <strain evidence="4 5">TWF481</strain>
    </source>
</reference>
<dbReference type="InterPro" id="IPR048333">
    <property type="entry name" value="HA2_WH"/>
</dbReference>
<protein>
    <recommendedName>
        <fullName evidence="3">Helicase-associated domain-containing protein</fullName>
    </recommendedName>
</protein>
<dbReference type="Proteomes" id="UP001370758">
    <property type="component" value="Unassembled WGS sequence"/>
</dbReference>
<accession>A0AAV9WKQ4</accession>
<evidence type="ECO:0000259" key="3">
    <source>
        <dbReference type="SMART" id="SM00847"/>
    </source>
</evidence>
<name>A0AAV9WKQ4_9PEZI</name>
<sequence>MDKIAQKAVDDHRVTIWISNTYESTKELSNYLLEAGWGDSGRLICCVHPTDTAAKQAAEAQFDTGSADSVAAYSILFESSSSSTTKIVHATAGLVIQEALVDPLLNRYSVVIVNDYQLRKLETDLILGLLKKILKKRDDIHLLVTGATPESIKGLSSYLPDAKVLSLNTSMYTVDLHSISASTDNYTTAALETVTATSSARVHCNTVVFLPTQEGLELKKRLEDSSWASSEPPTVQSVGSLFELEALERDIESSESSSYVIITSLSAELIARRVPVTVVVDSGFQELRYGRYGFANLARTQPVSREVANQRTKVAGLFAPGKCYRLYPQDQFDKLQETEIPEIQRMPLDHSILQLKSLGVDNILRFDFLSSPSASMIAEALDRLAAIGAIDVNAELTRPFGEKLAQLPLKPLHGAVLLKSIDAGCFDQVISLIAVRLSKGDYFDHEKSQAFVAQEGDSLTWLNVYEGFIKSGTAPARGNWCRKHGLSEQRLLKAVDIRSQLLRILQHRGVHTNKSELATSTTITRCIANSYKHNSASRVSNGLFRTIEGSLEVRIHPSSVLYNLSPRFVVFEEVVESGGKLFIKDVTAVERDWIEDV</sequence>
<dbReference type="PANTHER" id="PTHR18934">
    <property type="entry name" value="ATP-DEPENDENT RNA HELICASE"/>
    <property type="match status" value="1"/>
</dbReference>
<organism evidence="4 5">
    <name type="scientific">Arthrobotrys musiformis</name>
    <dbReference type="NCBI Taxonomy" id="47236"/>
    <lineage>
        <taxon>Eukaryota</taxon>
        <taxon>Fungi</taxon>
        <taxon>Dikarya</taxon>
        <taxon>Ascomycota</taxon>
        <taxon>Pezizomycotina</taxon>
        <taxon>Orbiliomycetes</taxon>
        <taxon>Orbiliales</taxon>
        <taxon>Orbiliaceae</taxon>
        <taxon>Arthrobotrys</taxon>
    </lineage>
</organism>
<evidence type="ECO:0000313" key="4">
    <source>
        <dbReference type="EMBL" id="KAK6509975.1"/>
    </source>
</evidence>
<keyword evidence="5" id="KW-1185">Reference proteome</keyword>
<dbReference type="PANTHER" id="PTHR18934:SF136">
    <property type="entry name" value="ATP-DEPENDENT RNA HELICASE DHX35-RELATED"/>
    <property type="match status" value="1"/>
</dbReference>